<dbReference type="PANTHER" id="PTHR10696:SF56">
    <property type="entry name" value="TAUD_TFDA-LIKE DOMAIN-CONTAINING PROTEIN"/>
    <property type="match status" value="1"/>
</dbReference>
<organism evidence="5 6">
    <name type="scientific">Paraburkholderia pallida</name>
    <dbReference type="NCBI Taxonomy" id="2547399"/>
    <lineage>
        <taxon>Bacteria</taxon>
        <taxon>Pseudomonadati</taxon>
        <taxon>Pseudomonadota</taxon>
        <taxon>Betaproteobacteria</taxon>
        <taxon>Burkholderiales</taxon>
        <taxon>Burkholderiaceae</taxon>
        <taxon>Paraburkholderia</taxon>
    </lineage>
</organism>
<keyword evidence="6" id="KW-1185">Reference proteome</keyword>
<proteinExistence type="predicted"/>
<evidence type="ECO:0000256" key="2">
    <source>
        <dbReference type="ARBA" id="ARBA00023002"/>
    </source>
</evidence>
<name>A0A4V1B0A9_9BURK</name>
<comment type="cofactor">
    <cofactor evidence="1">
        <name>Fe(2+)</name>
        <dbReference type="ChEBI" id="CHEBI:29033"/>
    </cofactor>
</comment>
<dbReference type="Gene3D" id="3.60.130.10">
    <property type="entry name" value="Clavaminate synthase-like"/>
    <property type="match status" value="1"/>
</dbReference>
<dbReference type="OrthoDB" id="480112at2"/>
<evidence type="ECO:0000256" key="3">
    <source>
        <dbReference type="ARBA" id="ARBA00023194"/>
    </source>
</evidence>
<dbReference type="InterPro" id="IPR003819">
    <property type="entry name" value="TauD/TfdA-like"/>
</dbReference>
<dbReference type="GO" id="GO:0016706">
    <property type="term" value="F:2-oxoglutarate-dependent dioxygenase activity"/>
    <property type="evidence" value="ECO:0007669"/>
    <property type="project" value="UniProtKB-ARBA"/>
</dbReference>
<reference evidence="5 6" key="1">
    <citation type="submission" date="2019-03" db="EMBL/GenBank/DDBJ databases">
        <title>Paraburkholderia sp. 7MH5, isolated from subtropical forest soil.</title>
        <authorList>
            <person name="Gao Z.-H."/>
            <person name="Qiu L.-H."/>
        </authorList>
    </citation>
    <scope>NUCLEOTIDE SEQUENCE [LARGE SCALE GENOMIC DNA]</scope>
    <source>
        <strain evidence="5 6">7MH5</strain>
    </source>
</reference>
<dbReference type="AlphaFoldDB" id="A0A4V1B0A9"/>
<dbReference type="KEGG" id="ppai:E1956_34040"/>
<keyword evidence="2" id="KW-0560">Oxidoreductase</keyword>
<dbReference type="GO" id="GO:0017000">
    <property type="term" value="P:antibiotic biosynthetic process"/>
    <property type="evidence" value="ECO:0007669"/>
    <property type="project" value="UniProtKB-KW"/>
</dbReference>
<feature type="domain" description="TauD/TfdA-like" evidence="4">
    <location>
        <begin position="92"/>
        <end position="280"/>
    </location>
</feature>
<sequence length="309" mass="33858">MALDTISISTALRNYLAEKALSGQALTSGQLRASLVEQGFPGAELREALFNSTQPAVVVDNLPAESFGRQPGKDAAPVADFTLRTLITSVGLEVFGYPQEKSGALFHDVYPIEGAETTNTNAGRVPFALHTENPVLPRAVRPEVLALCGINNESGTETMILPISRLTARMPADVRAALESPIFTFRQNESFEMNGYAIQRKNMVILRQRDGFDEFRWAAAVNHLQSTPDGDAALNWVKSIYEDLCERVVLQPGQAVIFNNHRCIHGRGSVQGRRWLKRAYGISPSPLLSTSGLIDIWDALAQPALDHTF</sequence>
<accession>A0A4V1B0A9</accession>
<dbReference type="InterPro" id="IPR042098">
    <property type="entry name" value="TauD-like_sf"/>
</dbReference>
<evidence type="ECO:0000313" key="5">
    <source>
        <dbReference type="EMBL" id="QBR02133.1"/>
    </source>
</evidence>
<evidence type="ECO:0000313" key="6">
    <source>
        <dbReference type="Proteomes" id="UP000295727"/>
    </source>
</evidence>
<evidence type="ECO:0000259" key="4">
    <source>
        <dbReference type="Pfam" id="PF02668"/>
    </source>
</evidence>
<dbReference type="PANTHER" id="PTHR10696">
    <property type="entry name" value="GAMMA-BUTYROBETAINE HYDROXYLASE-RELATED"/>
    <property type="match status" value="1"/>
</dbReference>
<gene>
    <name evidence="5" type="ORF">E1956_34040</name>
</gene>
<dbReference type="Pfam" id="PF02668">
    <property type="entry name" value="TauD"/>
    <property type="match status" value="1"/>
</dbReference>
<dbReference type="EMBL" id="CP038150">
    <property type="protein sequence ID" value="QBR02133.1"/>
    <property type="molecule type" value="Genomic_DNA"/>
</dbReference>
<dbReference type="RefSeq" id="WP_134757466.1">
    <property type="nucleotide sequence ID" value="NZ_CP038150.1"/>
</dbReference>
<dbReference type="InterPro" id="IPR050411">
    <property type="entry name" value="AlphaKG_dependent_hydroxylases"/>
</dbReference>
<keyword evidence="3" id="KW-0045">Antibiotic biosynthesis</keyword>
<dbReference type="Proteomes" id="UP000295727">
    <property type="component" value="Chromosome 3"/>
</dbReference>
<dbReference type="SUPFAM" id="SSF51197">
    <property type="entry name" value="Clavaminate synthase-like"/>
    <property type="match status" value="1"/>
</dbReference>
<evidence type="ECO:0000256" key="1">
    <source>
        <dbReference type="ARBA" id="ARBA00001954"/>
    </source>
</evidence>
<protein>
    <recommendedName>
        <fullName evidence="4">TauD/TfdA-like domain-containing protein</fullName>
    </recommendedName>
</protein>